<dbReference type="EMBL" id="NPKH01000027">
    <property type="protein sequence ID" value="PAP93251.1"/>
    <property type="molecule type" value="Genomic_DNA"/>
</dbReference>
<dbReference type="Proteomes" id="UP000215931">
    <property type="component" value="Unassembled WGS sequence"/>
</dbReference>
<dbReference type="InterPro" id="IPR012924">
    <property type="entry name" value="TfuA_core"/>
</dbReference>
<dbReference type="RefSeq" id="WP_095520438.1">
    <property type="nucleotide sequence ID" value="NZ_NPKH01000027.1"/>
</dbReference>
<accession>A0A271KBX7</accession>
<keyword evidence="3" id="KW-1185">Reference proteome</keyword>
<sequence>MNTVVFSGPTLRPGLRGTFADPEIKWRPPAKRGDIYLAASSPDVSVIGLIDGFFGNVPSVLHKEILWAIERGCAVFGAASMGALRAAELHPFGMVGIGAIFRDFANGRLSRDDEVAIEHGPAELGYPPVSEALVNIRYTLANAAAHGRITEDVRGELAEIAIRTFYPRRSLGDCFDAFNARHPDNRVSAAARDWVMQNRVDQKKLDALELVAAVRALKHSDAKPARVPFTFHETEFFTDFRASVDNPIVRDFA</sequence>
<evidence type="ECO:0000313" key="3">
    <source>
        <dbReference type="Proteomes" id="UP000215931"/>
    </source>
</evidence>
<reference evidence="2 3" key="1">
    <citation type="submission" date="2017-08" db="EMBL/GenBank/DDBJ databases">
        <title>Mesorhizobium wenxinae sp. nov., a novel rhizobial species isolated from root nodules of chickpea (Cicer arietinum L.).</title>
        <authorList>
            <person name="Zhang J."/>
        </authorList>
    </citation>
    <scope>NUCLEOTIDE SEQUENCE [LARGE SCALE GENOMIC DNA]</scope>
    <source>
        <strain evidence="3">WYCCWR 10019</strain>
    </source>
</reference>
<dbReference type="OrthoDB" id="118811at2"/>
<organism evidence="2 3">
    <name type="scientific">Mesorhizobium wenxiniae</name>
    <dbReference type="NCBI Taxonomy" id="2014805"/>
    <lineage>
        <taxon>Bacteria</taxon>
        <taxon>Pseudomonadati</taxon>
        <taxon>Pseudomonadota</taxon>
        <taxon>Alphaproteobacteria</taxon>
        <taxon>Hyphomicrobiales</taxon>
        <taxon>Phyllobacteriaceae</taxon>
        <taxon>Mesorhizobium</taxon>
    </lineage>
</organism>
<comment type="caution">
    <text evidence="2">The sequence shown here is derived from an EMBL/GenBank/DDBJ whole genome shotgun (WGS) entry which is preliminary data.</text>
</comment>
<name>A0A271KBX7_9HYPH</name>
<protein>
    <recommendedName>
        <fullName evidence="1">TfuA-like core domain-containing protein</fullName>
    </recommendedName>
</protein>
<gene>
    <name evidence="2" type="ORF">CIT31_22515</name>
</gene>
<feature type="domain" description="TfuA-like core" evidence="1">
    <location>
        <begin position="51"/>
        <end position="170"/>
    </location>
</feature>
<evidence type="ECO:0000313" key="2">
    <source>
        <dbReference type="EMBL" id="PAP93251.1"/>
    </source>
</evidence>
<dbReference type="Pfam" id="PF07812">
    <property type="entry name" value="TfuA"/>
    <property type="match status" value="1"/>
</dbReference>
<evidence type="ECO:0000259" key="1">
    <source>
        <dbReference type="Pfam" id="PF07812"/>
    </source>
</evidence>
<dbReference type="AlphaFoldDB" id="A0A271KBX7"/>
<proteinExistence type="predicted"/>